<feature type="transmembrane region" description="Helical" evidence="1">
    <location>
        <begin position="24"/>
        <end position="47"/>
    </location>
</feature>
<accession>A0A258HH94</accession>
<sequence length="95" mass="9709">MNGPAKHALIPSMEGHAMGREIRVALGASAGIAALVIGFIFLIRYAVPAILEAHFAGSLITASIVGIAGVLALVWAAWKLFAWASRALGAGGSDQ</sequence>
<reference evidence="2 3" key="1">
    <citation type="submission" date="2017-03" db="EMBL/GenBank/DDBJ databases">
        <title>Lifting the veil on microbial sulfur biogeochemistry in mining wastewaters.</title>
        <authorList>
            <person name="Kantor R.S."/>
            <person name="Colenbrander Nelson T."/>
            <person name="Marshall S."/>
            <person name="Bennett D."/>
            <person name="Apte S."/>
            <person name="Camacho D."/>
            <person name="Thomas B.C."/>
            <person name="Warren L.A."/>
            <person name="Banfield J.F."/>
        </authorList>
    </citation>
    <scope>NUCLEOTIDE SEQUENCE [LARGE SCALE GENOMIC DNA]</scope>
    <source>
        <strain evidence="2">32-68-21</strain>
    </source>
</reference>
<evidence type="ECO:0000313" key="3">
    <source>
        <dbReference type="Proteomes" id="UP000216147"/>
    </source>
</evidence>
<dbReference type="AlphaFoldDB" id="A0A258HH94"/>
<gene>
    <name evidence="2" type="ORF">B7Y86_10105</name>
</gene>
<evidence type="ECO:0000256" key="1">
    <source>
        <dbReference type="SAM" id="Phobius"/>
    </source>
</evidence>
<keyword evidence="1" id="KW-0472">Membrane</keyword>
<dbReference type="EMBL" id="NCEQ01000008">
    <property type="protein sequence ID" value="OYX56296.1"/>
    <property type="molecule type" value="Genomic_DNA"/>
</dbReference>
<dbReference type="Proteomes" id="UP000216147">
    <property type="component" value="Unassembled WGS sequence"/>
</dbReference>
<organism evidence="2 3">
    <name type="scientific">Brevundimonas subvibrioides</name>
    <dbReference type="NCBI Taxonomy" id="74313"/>
    <lineage>
        <taxon>Bacteria</taxon>
        <taxon>Pseudomonadati</taxon>
        <taxon>Pseudomonadota</taxon>
        <taxon>Alphaproteobacteria</taxon>
        <taxon>Caulobacterales</taxon>
        <taxon>Caulobacteraceae</taxon>
        <taxon>Brevundimonas</taxon>
    </lineage>
</organism>
<keyword evidence="1" id="KW-0812">Transmembrane</keyword>
<evidence type="ECO:0000313" key="2">
    <source>
        <dbReference type="EMBL" id="OYX56296.1"/>
    </source>
</evidence>
<feature type="transmembrane region" description="Helical" evidence="1">
    <location>
        <begin position="53"/>
        <end position="78"/>
    </location>
</feature>
<keyword evidence="1" id="KW-1133">Transmembrane helix</keyword>
<proteinExistence type="predicted"/>
<name>A0A258HH94_9CAUL</name>
<comment type="caution">
    <text evidence="2">The sequence shown here is derived from an EMBL/GenBank/DDBJ whole genome shotgun (WGS) entry which is preliminary data.</text>
</comment>
<protein>
    <submittedName>
        <fullName evidence="2">Uncharacterized protein</fullName>
    </submittedName>
</protein>